<organism evidence="14">
    <name type="scientific">Mnais costalis</name>
    <dbReference type="NCBI Taxonomy" id="101728"/>
    <lineage>
        <taxon>Eukaryota</taxon>
        <taxon>Metazoa</taxon>
        <taxon>Ecdysozoa</taxon>
        <taxon>Arthropoda</taxon>
        <taxon>Hexapoda</taxon>
        <taxon>Insecta</taxon>
        <taxon>Pterygota</taxon>
        <taxon>Palaeoptera</taxon>
        <taxon>Odonata</taxon>
        <taxon>Zygoptera</taxon>
        <taxon>Calopterygidae</taxon>
        <taxon>Mnais</taxon>
    </lineage>
</organism>
<evidence type="ECO:0000256" key="10">
    <source>
        <dbReference type="ARBA" id="ARBA00023128"/>
    </source>
</evidence>
<comment type="subunit">
    <text evidence="3">F-type ATPases have 2 components, CF(1) - the catalytic core - and CF(0) - the membrane proton channel.</text>
</comment>
<evidence type="ECO:0000256" key="7">
    <source>
        <dbReference type="ARBA" id="ARBA00022781"/>
    </source>
</evidence>
<dbReference type="Pfam" id="PF00895">
    <property type="entry name" value="ATP-synt_8"/>
    <property type="match status" value="1"/>
</dbReference>
<keyword evidence="8 13" id="KW-1133">Transmembrane helix</keyword>
<dbReference type="GO" id="GO:0015078">
    <property type="term" value="F:proton transmembrane transporter activity"/>
    <property type="evidence" value="ECO:0007669"/>
    <property type="project" value="InterPro"/>
</dbReference>
<evidence type="ECO:0000256" key="6">
    <source>
        <dbReference type="ARBA" id="ARBA00022692"/>
    </source>
</evidence>
<evidence type="ECO:0000256" key="5">
    <source>
        <dbReference type="ARBA" id="ARBA00022547"/>
    </source>
</evidence>
<evidence type="ECO:0000256" key="13">
    <source>
        <dbReference type="SAM" id="Phobius"/>
    </source>
</evidence>
<protein>
    <recommendedName>
        <fullName evidence="12">ATP synthase complex subunit 8</fullName>
    </recommendedName>
</protein>
<keyword evidence="5 12" id="KW-0138">CF(0)</keyword>
<reference evidence="14" key="1">
    <citation type="submission" date="2016-03" db="EMBL/GenBank/DDBJ databases">
        <title>The complete mitochondrial genome of the broad-winged damselfly Mnais costalis Selys (Odonata: Calopterygidae) obtained by next-generation sequencing.</title>
        <authorList>
            <person name="Lorenzo-Carballa M.O."/>
            <person name="Tsubaki Y."/>
            <person name="Plaistow S.J."/>
            <person name="Watts P.C."/>
        </authorList>
    </citation>
    <scope>NUCLEOTIDE SEQUENCE</scope>
</reference>
<dbReference type="GO" id="GO:0031966">
    <property type="term" value="C:mitochondrial membrane"/>
    <property type="evidence" value="ECO:0007669"/>
    <property type="project" value="UniProtKB-SubCell"/>
</dbReference>
<evidence type="ECO:0000256" key="2">
    <source>
        <dbReference type="ARBA" id="ARBA00008892"/>
    </source>
</evidence>
<evidence type="ECO:0000256" key="1">
    <source>
        <dbReference type="ARBA" id="ARBA00004304"/>
    </source>
</evidence>
<evidence type="ECO:0000256" key="11">
    <source>
        <dbReference type="ARBA" id="ARBA00023136"/>
    </source>
</evidence>
<keyword evidence="7 12" id="KW-0375">Hydrogen ion transport</keyword>
<evidence type="ECO:0000256" key="9">
    <source>
        <dbReference type="ARBA" id="ARBA00023065"/>
    </source>
</evidence>
<sequence length="52" mass="6151">MPQMAPMSWTVLFLMFSVVMTIMATMNYYQYAPTTNKITTKNAPKTHMSWKW</sequence>
<dbReference type="AlphaFoldDB" id="A0A1B0ZF30"/>
<geneLocation type="mitochondrion" evidence="14"/>
<keyword evidence="11 13" id="KW-0472">Membrane</keyword>
<evidence type="ECO:0000256" key="8">
    <source>
        <dbReference type="ARBA" id="ARBA00022989"/>
    </source>
</evidence>
<gene>
    <name evidence="14" type="primary">atp8</name>
</gene>
<keyword evidence="10 12" id="KW-0496">Mitochondrion</keyword>
<evidence type="ECO:0000313" key="14">
    <source>
        <dbReference type="EMBL" id="ANP26552.1"/>
    </source>
</evidence>
<dbReference type="GO" id="GO:0015986">
    <property type="term" value="P:proton motive force-driven ATP synthesis"/>
    <property type="evidence" value="ECO:0007669"/>
    <property type="project" value="InterPro"/>
</dbReference>
<proteinExistence type="inferred from homology"/>
<comment type="subcellular location">
    <subcellularLocation>
        <location evidence="1 12">Mitochondrion membrane</location>
        <topology evidence="1 12">Single-pass membrane protein</topology>
    </subcellularLocation>
</comment>
<evidence type="ECO:0000256" key="4">
    <source>
        <dbReference type="ARBA" id="ARBA00022448"/>
    </source>
</evidence>
<comment type="similarity">
    <text evidence="2 12">Belongs to the ATPase protein 8 family.</text>
</comment>
<dbReference type="GO" id="GO:0045259">
    <property type="term" value="C:proton-transporting ATP synthase complex"/>
    <property type="evidence" value="ECO:0007669"/>
    <property type="project" value="UniProtKB-KW"/>
</dbReference>
<evidence type="ECO:0000256" key="3">
    <source>
        <dbReference type="ARBA" id="ARBA00011291"/>
    </source>
</evidence>
<accession>A0A1B0ZF30</accession>
<keyword evidence="4 12" id="KW-0813">Transport</keyword>
<dbReference type="InterPro" id="IPR001421">
    <property type="entry name" value="ATP8_metazoa"/>
</dbReference>
<keyword evidence="6 12" id="KW-0812">Transmembrane</keyword>
<evidence type="ECO:0000256" key="12">
    <source>
        <dbReference type="RuleBase" id="RU003661"/>
    </source>
</evidence>
<keyword evidence="9 12" id="KW-0406">Ion transport</keyword>
<dbReference type="EMBL" id="KU871065">
    <property type="protein sequence ID" value="ANP26552.1"/>
    <property type="molecule type" value="Genomic_DNA"/>
</dbReference>
<name>A0A1B0ZF30_9ODON</name>
<feature type="transmembrane region" description="Helical" evidence="13">
    <location>
        <begin position="6"/>
        <end position="29"/>
    </location>
</feature>